<feature type="transmembrane region" description="Helical" evidence="7">
    <location>
        <begin position="406"/>
        <end position="425"/>
    </location>
</feature>
<keyword evidence="2" id="KW-1003">Cell membrane</keyword>
<evidence type="ECO:0000256" key="6">
    <source>
        <dbReference type="ARBA" id="ARBA00023136"/>
    </source>
</evidence>
<dbReference type="PANTHER" id="PTHR30462:SF3">
    <property type="entry name" value="INTERMEMBRANE TRANSPORT PROTEIN PQIA"/>
    <property type="match status" value="1"/>
</dbReference>
<name>A0A5R9J9E6_9PROT</name>
<dbReference type="Proteomes" id="UP000305654">
    <property type="component" value="Unassembled WGS sequence"/>
</dbReference>
<feature type="transmembrane region" description="Helical" evidence="7">
    <location>
        <begin position="375"/>
        <end position="400"/>
    </location>
</feature>
<dbReference type="PANTHER" id="PTHR30462">
    <property type="entry name" value="INTERMEMBRANE TRANSPORT PROTEIN PQIB-RELATED"/>
    <property type="match status" value="1"/>
</dbReference>
<reference evidence="8 9" key="1">
    <citation type="submission" date="2019-05" db="EMBL/GenBank/DDBJ databases">
        <authorList>
            <person name="Pankratov T."/>
            <person name="Grouzdev D."/>
        </authorList>
    </citation>
    <scope>NUCLEOTIDE SEQUENCE [LARGE SCALE GENOMIC DNA]</scope>
    <source>
        <strain evidence="8 9">KEBCLARHB70R</strain>
    </source>
</reference>
<dbReference type="InterPro" id="IPR051800">
    <property type="entry name" value="PqiA-PqiB_transport"/>
</dbReference>
<dbReference type="Pfam" id="PF04403">
    <property type="entry name" value="PqiA"/>
    <property type="match status" value="2"/>
</dbReference>
<organism evidence="8 9">
    <name type="scientific">Lichenicoccus roseus</name>
    <dbReference type="NCBI Taxonomy" id="2683649"/>
    <lineage>
        <taxon>Bacteria</taxon>
        <taxon>Pseudomonadati</taxon>
        <taxon>Pseudomonadota</taxon>
        <taxon>Alphaproteobacteria</taxon>
        <taxon>Acetobacterales</taxon>
        <taxon>Acetobacteraceae</taxon>
        <taxon>Lichenicoccus</taxon>
    </lineage>
</organism>
<proteinExistence type="predicted"/>
<feature type="transmembrane region" description="Helical" evidence="7">
    <location>
        <begin position="102"/>
        <end position="132"/>
    </location>
</feature>
<dbReference type="EMBL" id="VCDI01000002">
    <property type="protein sequence ID" value="TLU73619.1"/>
    <property type="molecule type" value="Genomic_DNA"/>
</dbReference>
<dbReference type="InterPro" id="IPR007498">
    <property type="entry name" value="PqiA-like"/>
</dbReference>
<protein>
    <submittedName>
        <fullName evidence="8">Paraquat-inducible membrane protein A</fullName>
    </submittedName>
</protein>
<feature type="transmembrane region" description="Helical" evidence="7">
    <location>
        <begin position="176"/>
        <end position="199"/>
    </location>
</feature>
<feature type="transmembrane region" description="Helical" evidence="7">
    <location>
        <begin position="326"/>
        <end position="354"/>
    </location>
</feature>
<evidence type="ECO:0000256" key="2">
    <source>
        <dbReference type="ARBA" id="ARBA00022475"/>
    </source>
</evidence>
<sequence>MLRPPSSSLRAMPQFCECPVCGLVQRSTDLQPGQIMHCSRCETMLGRRRTNPPIATPLAFCLTSLVLYLLSITQPLMTISIYGRSRTITLFTGPIELLRDGWGLAGGLIALVTIVFPAIVIMLMLGILFGALHHRLPLRVTSMMRWYDRLRPWSMIEVYMLGVLVAYTKLIDLADIQVGTAVYALGGLMLTLGVTDSTLDTDVIWSRRKVRLAHRHPVQRPFGPEIDLEEVPPPPEHMVSCLSCGLVSVSQARLSCEDCVGGCPRCGARLYRRKPDSVRRTMALIFSAVVLYLPANAFPVMTIIKLGRGGDHTILQGVGELYDSGMLPLALLVFFASVTVPVLKVLGLCIMCFATWRGSASRLVLRSKIFRIIDFVGRWSMIDVFMISILVAVVHFNALANVNADAGMMSFASVVILTIFAADCFDPRVMWDAAGLNGPAFGETRRPQGPATAEPAQA</sequence>
<keyword evidence="9" id="KW-1185">Reference proteome</keyword>
<evidence type="ECO:0000256" key="3">
    <source>
        <dbReference type="ARBA" id="ARBA00022519"/>
    </source>
</evidence>
<keyword evidence="3" id="KW-0997">Cell inner membrane</keyword>
<dbReference type="AlphaFoldDB" id="A0A5R9J9E6"/>
<dbReference type="OrthoDB" id="9800207at2"/>
<evidence type="ECO:0000256" key="4">
    <source>
        <dbReference type="ARBA" id="ARBA00022692"/>
    </source>
</evidence>
<dbReference type="GO" id="GO:0005886">
    <property type="term" value="C:plasma membrane"/>
    <property type="evidence" value="ECO:0007669"/>
    <property type="project" value="UniProtKB-SubCell"/>
</dbReference>
<feature type="transmembrane region" description="Helical" evidence="7">
    <location>
        <begin position="54"/>
        <end position="82"/>
    </location>
</feature>
<evidence type="ECO:0000313" key="9">
    <source>
        <dbReference type="Proteomes" id="UP000305654"/>
    </source>
</evidence>
<evidence type="ECO:0000256" key="5">
    <source>
        <dbReference type="ARBA" id="ARBA00022989"/>
    </source>
</evidence>
<accession>A0A5R9J9E6</accession>
<comment type="subcellular location">
    <subcellularLocation>
        <location evidence="1">Cell inner membrane</location>
    </subcellularLocation>
</comment>
<feature type="transmembrane region" description="Helical" evidence="7">
    <location>
        <begin position="282"/>
        <end position="306"/>
    </location>
</feature>
<keyword evidence="5 7" id="KW-1133">Transmembrane helix</keyword>
<gene>
    <name evidence="8" type="ORF">FE263_07525</name>
</gene>
<evidence type="ECO:0000313" key="8">
    <source>
        <dbReference type="EMBL" id="TLU73619.1"/>
    </source>
</evidence>
<evidence type="ECO:0000256" key="1">
    <source>
        <dbReference type="ARBA" id="ARBA00004533"/>
    </source>
</evidence>
<comment type="caution">
    <text evidence="8">The sequence shown here is derived from an EMBL/GenBank/DDBJ whole genome shotgun (WGS) entry which is preliminary data.</text>
</comment>
<keyword evidence="6 7" id="KW-0472">Membrane</keyword>
<evidence type="ECO:0000256" key="7">
    <source>
        <dbReference type="SAM" id="Phobius"/>
    </source>
</evidence>
<feature type="transmembrane region" description="Helical" evidence="7">
    <location>
        <begin position="153"/>
        <end position="170"/>
    </location>
</feature>
<keyword evidence="4 7" id="KW-0812">Transmembrane</keyword>